<organism evidence="2 3">
    <name type="scientific">Cohnella pontilimi</name>
    <dbReference type="NCBI Taxonomy" id="2564100"/>
    <lineage>
        <taxon>Bacteria</taxon>
        <taxon>Bacillati</taxon>
        <taxon>Bacillota</taxon>
        <taxon>Bacilli</taxon>
        <taxon>Bacillales</taxon>
        <taxon>Paenibacillaceae</taxon>
        <taxon>Cohnella</taxon>
    </lineage>
</organism>
<feature type="transmembrane region" description="Helical" evidence="1">
    <location>
        <begin position="121"/>
        <end position="145"/>
    </location>
</feature>
<feature type="transmembrane region" description="Helical" evidence="1">
    <location>
        <begin position="64"/>
        <end position="81"/>
    </location>
</feature>
<dbReference type="InterPro" id="IPR007404">
    <property type="entry name" value="YdjM-like"/>
</dbReference>
<evidence type="ECO:0000313" key="2">
    <source>
        <dbReference type="EMBL" id="TJY42452.1"/>
    </source>
</evidence>
<dbReference type="RefSeq" id="WP_136777792.1">
    <property type="nucleotide sequence ID" value="NZ_SUPK01000004.1"/>
</dbReference>
<keyword evidence="1" id="KW-0812">Transmembrane</keyword>
<evidence type="ECO:0000313" key="3">
    <source>
        <dbReference type="Proteomes" id="UP000309673"/>
    </source>
</evidence>
<proteinExistence type="predicted"/>
<dbReference type="PANTHER" id="PTHR35531">
    <property type="entry name" value="INNER MEMBRANE PROTEIN YBCI-RELATED"/>
    <property type="match status" value="1"/>
</dbReference>
<keyword evidence="1" id="KW-0472">Membrane</keyword>
<feature type="transmembrane region" description="Helical" evidence="1">
    <location>
        <begin position="151"/>
        <end position="168"/>
    </location>
</feature>
<gene>
    <name evidence="2" type="ORF">E5161_10725</name>
</gene>
<comment type="caution">
    <text evidence="2">The sequence shown here is derived from an EMBL/GenBank/DDBJ whole genome shotgun (WGS) entry which is preliminary data.</text>
</comment>
<dbReference type="EMBL" id="SUPK01000004">
    <property type="protein sequence ID" value="TJY42452.1"/>
    <property type="molecule type" value="Genomic_DNA"/>
</dbReference>
<feature type="transmembrane region" description="Helical" evidence="1">
    <location>
        <begin position="7"/>
        <end position="23"/>
    </location>
</feature>
<feature type="transmembrane region" description="Helical" evidence="1">
    <location>
        <begin position="87"/>
        <end position="109"/>
    </location>
</feature>
<dbReference type="AlphaFoldDB" id="A0A4U0FGF2"/>
<dbReference type="GO" id="GO:0016787">
    <property type="term" value="F:hydrolase activity"/>
    <property type="evidence" value="ECO:0007669"/>
    <property type="project" value="UniProtKB-KW"/>
</dbReference>
<keyword evidence="2" id="KW-0378">Hydrolase</keyword>
<dbReference type="OrthoDB" id="2706144at2"/>
<evidence type="ECO:0000256" key="1">
    <source>
        <dbReference type="SAM" id="Phobius"/>
    </source>
</evidence>
<protein>
    <submittedName>
        <fullName evidence="2">Metal-dependent hydrolase</fullName>
    </submittedName>
</protein>
<sequence>MKGSTHLAIGGAIGMAAAIYFPFQLDNAAIYLSVAAFSALAPDLDGSNLLSGKLSKLSRWLRDFGLWIGLLLVIGNAYLYFSLERFYPIFAAISVIILLFGLVTSQGIIRNGLVSLIGIGLLYAGMQMTQTWLLELGVFVTWVPWLNHRGMTHTVWAIFLWGVIGWELEKQLNIEGIVATSVAGYASHLLADTLTPSGVKWLYPIYQRSFKIIPR</sequence>
<dbReference type="Pfam" id="PF04307">
    <property type="entry name" value="YdjM"/>
    <property type="match status" value="1"/>
</dbReference>
<keyword evidence="1" id="KW-1133">Transmembrane helix</keyword>
<name>A0A4U0FGF2_9BACL</name>
<accession>A0A4U0FGF2</accession>
<dbReference type="PANTHER" id="PTHR35531:SF1">
    <property type="entry name" value="INNER MEMBRANE PROTEIN YBCI-RELATED"/>
    <property type="match status" value="1"/>
</dbReference>
<dbReference type="Proteomes" id="UP000309673">
    <property type="component" value="Unassembled WGS sequence"/>
</dbReference>
<reference evidence="2 3" key="1">
    <citation type="submission" date="2019-04" db="EMBL/GenBank/DDBJ databases">
        <title>Cohnella sp. nov., isolated from soil.</title>
        <authorList>
            <person name="Kim W."/>
        </authorList>
    </citation>
    <scope>NUCLEOTIDE SEQUENCE [LARGE SCALE GENOMIC DNA]</scope>
    <source>
        <strain evidence="2 3">CAU 1483</strain>
    </source>
</reference>
<feature type="transmembrane region" description="Helical" evidence="1">
    <location>
        <begin position="29"/>
        <end position="52"/>
    </location>
</feature>
<keyword evidence="3" id="KW-1185">Reference proteome</keyword>